<dbReference type="EMBL" id="VSSQ01000070">
    <property type="protein sequence ID" value="MPL73130.1"/>
    <property type="molecule type" value="Genomic_DNA"/>
</dbReference>
<comment type="caution">
    <text evidence="1">The sequence shown here is derived from an EMBL/GenBank/DDBJ whole genome shotgun (WGS) entry which is preliminary data.</text>
</comment>
<sequence length="126" mass="13983">MSLAKIVPVLGLALSTALVPVTSFAGNGHGHDKDRDHRRGHVIYAEAPGCPPGLAKKHNGCLPPGQAKKWQRGERIRGDYILIRDPDRYRLDRRNTYWRSGDYVYRVDPQTGKVLDLIGAVSALLN</sequence>
<name>A0A644U245_9ZZZZ</name>
<dbReference type="Gene3D" id="3.10.450.160">
    <property type="entry name" value="inner membrane protein cigr"/>
    <property type="match status" value="1"/>
</dbReference>
<evidence type="ECO:0000313" key="1">
    <source>
        <dbReference type="EMBL" id="MPL73130.1"/>
    </source>
</evidence>
<dbReference type="AlphaFoldDB" id="A0A644U245"/>
<protein>
    <recommendedName>
        <fullName evidence="2">Excinuclease ABC subunit A</fullName>
    </recommendedName>
</protein>
<organism evidence="1">
    <name type="scientific">bioreactor metagenome</name>
    <dbReference type="NCBI Taxonomy" id="1076179"/>
    <lineage>
        <taxon>unclassified sequences</taxon>
        <taxon>metagenomes</taxon>
        <taxon>ecological metagenomes</taxon>
    </lineage>
</organism>
<gene>
    <name evidence="1" type="ORF">SDC9_18923</name>
</gene>
<reference evidence="1" key="1">
    <citation type="submission" date="2019-08" db="EMBL/GenBank/DDBJ databases">
        <authorList>
            <person name="Kucharzyk K."/>
            <person name="Murdoch R.W."/>
            <person name="Higgins S."/>
            <person name="Loffler F."/>
        </authorList>
    </citation>
    <scope>NUCLEOTIDE SEQUENCE</scope>
</reference>
<proteinExistence type="predicted"/>
<accession>A0A644U245</accession>
<evidence type="ECO:0008006" key="2">
    <source>
        <dbReference type="Google" id="ProtNLM"/>
    </source>
</evidence>